<gene>
    <name evidence="5" type="ORF">IWQ60_000717</name>
</gene>
<dbReference type="Proteomes" id="UP001150569">
    <property type="component" value="Unassembled WGS sequence"/>
</dbReference>
<dbReference type="InterPro" id="IPR036291">
    <property type="entry name" value="NAD(P)-bd_dom_sf"/>
</dbReference>
<keyword evidence="6" id="KW-1185">Reference proteome</keyword>
<dbReference type="Pfam" id="PF00106">
    <property type="entry name" value="adh_short"/>
    <property type="match status" value="1"/>
</dbReference>
<keyword evidence="3" id="KW-0560">Oxidoreductase</keyword>
<dbReference type="GO" id="GO:0016616">
    <property type="term" value="F:oxidoreductase activity, acting on the CH-OH group of donors, NAD or NADP as acceptor"/>
    <property type="evidence" value="ECO:0007669"/>
    <property type="project" value="UniProtKB-ARBA"/>
</dbReference>
<evidence type="ECO:0000313" key="5">
    <source>
        <dbReference type="EMBL" id="KAJ1929988.1"/>
    </source>
</evidence>
<dbReference type="EMBL" id="JANBPT010000019">
    <property type="protein sequence ID" value="KAJ1929988.1"/>
    <property type="molecule type" value="Genomic_DNA"/>
</dbReference>
<dbReference type="AlphaFoldDB" id="A0A9W8AEC2"/>
<comment type="caution">
    <text evidence="5">The sequence shown here is derived from an EMBL/GenBank/DDBJ whole genome shotgun (WGS) entry which is preliminary data.</text>
</comment>
<dbReference type="InterPro" id="IPR002347">
    <property type="entry name" value="SDR_fam"/>
</dbReference>
<evidence type="ECO:0000313" key="6">
    <source>
        <dbReference type="Proteomes" id="UP001150569"/>
    </source>
</evidence>
<reference evidence="5" key="1">
    <citation type="submission" date="2022-07" db="EMBL/GenBank/DDBJ databases">
        <title>Phylogenomic reconstructions and comparative analyses of Kickxellomycotina fungi.</title>
        <authorList>
            <person name="Reynolds N.K."/>
            <person name="Stajich J.E."/>
            <person name="Barry K."/>
            <person name="Grigoriev I.V."/>
            <person name="Crous P."/>
            <person name="Smith M.E."/>
        </authorList>
    </citation>
    <scope>NUCLEOTIDE SEQUENCE</scope>
    <source>
        <strain evidence="5">RSA 861</strain>
    </source>
</reference>
<sequence length="263" mass="28307">MFKHLQGKCVFITGASAGIGEACARTFAAAGCNVVITARRADRLEKLKAELVKTYPSVRVHAAALDVTSKDQIDQVVSELPVDFQYIDVLINNAGMGRGMVPIAEYCPDDIDAMVDTNVKGVIYGCQAFIPRMKQSPLANGGTIINVSSIAAHDVRPTAGIYSATKHAVDAITRTLRYELADTNVRITALSPGLVETEFVLTRLNGDRAKAAEAFRGMMALQAQDIAETALFIASRPAHVEVAEVIVLPKGQASYTYAHRKEV</sequence>
<name>A0A9W8AEC2_9FUNG</name>
<evidence type="ECO:0000256" key="3">
    <source>
        <dbReference type="ARBA" id="ARBA00023002"/>
    </source>
</evidence>
<dbReference type="Gene3D" id="3.40.50.720">
    <property type="entry name" value="NAD(P)-binding Rossmann-like Domain"/>
    <property type="match status" value="1"/>
</dbReference>
<accession>A0A9W8AEC2</accession>
<proteinExistence type="inferred from homology"/>
<keyword evidence="2" id="KW-0521">NADP</keyword>
<dbReference type="FunFam" id="3.40.50.720:FF:000047">
    <property type="entry name" value="NADP-dependent L-serine/L-allo-threonine dehydrogenase"/>
    <property type="match status" value="1"/>
</dbReference>
<protein>
    <submittedName>
        <fullName evidence="5">Uncharacterized protein</fullName>
    </submittedName>
</protein>
<evidence type="ECO:0000256" key="4">
    <source>
        <dbReference type="RuleBase" id="RU000363"/>
    </source>
</evidence>
<dbReference type="PIRSF" id="PIRSF000126">
    <property type="entry name" value="11-beta-HSD1"/>
    <property type="match status" value="1"/>
</dbReference>
<dbReference type="SUPFAM" id="SSF51735">
    <property type="entry name" value="NAD(P)-binding Rossmann-fold domains"/>
    <property type="match status" value="1"/>
</dbReference>
<dbReference type="OrthoDB" id="6251714at2759"/>
<dbReference type="PRINTS" id="PR00081">
    <property type="entry name" value="GDHRDH"/>
</dbReference>
<organism evidence="5 6">
    <name type="scientific">Tieghemiomyces parasiticus</name>
    <dbReference type="NCBI Taxonomy" id="78921"/>
    <lineage>
        <taxon>Eukaryota</taxon>
        <taxon>Fungi</taxon>
        <taxon>Fungi incertae sedis</taxon>
        <taxon>Zoopagomycota</taxon>
        <taxon>Kickxellomycotina</taxon>
        <taxon>Dimargaritomycetes</taxon>
        <taxon>Dimargaritales</taxon>
        <taxon>Dimargaritaceae</taxon>
        <taxon>Tieghemiomyces</taxon>
    </lineage>
</organism>
<dbReference type="PRINTS" id="PR00080">
    <property type="entry name" value="SDRFAMILY"/>
</dbReference>
<dbReference type="PANTHER" id="PTHR42901">
    <property type="entry name" value="ALCOHOL DEHYDROGENASE"/>
    <property type="match status" value="1"/>
</dbReference>
<evidence type="ECO:0000256" key="2">
    <source>
        <dbReference type="ARBA" id="ARBA00022857"/>
    </source>
</evidence>
<comment type="similarity">
    <text evidence="1 4">Belongs to the short-chain dehydrogenases/reductases (SDR) family.</text>
</comment>
<dbReference type="InterPro" id="IPR020904">
    <property type="entry name" value="Sc_DH/Rdtase_CS"/>
</dbReference>
<evidence type="ECO:0000256" key="1">
    <source>
        <dbReference type="ARBA" id="ARBA00006484"/>
    </source>
</evidence>
<dbReference type="PROSITE" id="PS00061">
    <property type="entry name" value="ADH_SHORT"/>
    <property type="match status" value="1"/>
</dbReference>
<dbReference type="PANTHER" id="PTHR42901:SF1">
    <property type="entry name" value="ALCOHOL DEHYDROGENASE"/>
    <property type="match status" value="1"/>
</dbReference>